<keyword evidence="4" id="KW-0732">Signal</keyword>
<name>E8V3Q9_TERSS</name>
<dbReference type="Gene3D" id="1.25.40.10">
    <property type="entry name" value="Tetratricopeptide repeat domain"/>
    <property type="match status" value="2"/>
</dbReference>
<dbReference type="InterPro" id="IPR051685">
    <property type="entry name" value="Ycf3/AcsC/BcsC/TPR_MFPF"/>
</dbReference>
<keyword evidence="6" id="KW-1185">Reference proteome</keyword>
<dbReference type="OrthoDB" id="111238at2"/>
<keyword evidence="1" id="KW-0677">Repeat</keyword>
<gene>
    <name evidence="5" type="ordered locus">AciPR4_3997</name>
</gene>
<dbReference type="RefSeq" id="WP_013570476.1">
    <property type="nucleotide sequence ID" value="NC_014963.1"/>
</dbReference>
<sequence length="272" mass="29984">MTLTARISATAALLVLMISATGCNKLRSRDQLVKGIAAFKNAQYEVATNHFQKAVELDPTDATSKLYLATAYSSQVVPNMETPENMKIAQKAIDGFQEVLNRDPKDLTALKQIASIYRQTKRSDLAKQYEQKVIDVDPNDAEANYTIGAVDWIDEYKNATTILAADGIKEDGEGNVKMSKGACAKIKAVNQPLVEEGLKYLHRAVEINPTYEDAMSYLNLTYRRQADFACGDSAALKASLAQADEWNQKAMGARKINEQKKEEKATHGVVSQ</sequence>
<evidence type="ECO:0000313" key="6">
    <source>
        <dbReference type="Proteomes" id="UP000006844"/>
    </source>
</evidence>
<dbReference type="HOGENOM" id="CLU_1018558_0_0_0"/>
<dbReference type="AlphaFoldDB" id="E8V3Q9"/>
<dbReference type="InterPro" id="IPR019734">
    <property type="entry name" value="TPR_rpt"/>
</dbReference>
<evidence type="ECO:0000256" key="2">
    <source>
        <dbReference type="ARBA" id="ARBA00022803"/>
    </source>
</evidence>
<dbReference type="EMBL" id="CP002467">
    <property type="protein sequence ID" value="ADV84746.1"/>
    <property type="molecule type" value="Genomic_DNA"/>
</dbReference>
<dbReference type="KEGG" id="tsa:AciPR4_3997"/>
<evidence type="ECO:0000256" key="3">
    <source>
        <dbReference type="PROSITE-ProRule" id="PRU00339"/>
    </source>
</evidence>
<evidence type="ECO:0000256" key="4">
    <source>
        <dbReference type="SAM" id="SignalP"/>
    </source>
</evidence>
<dbReference type="eggNOG" id="COG0457">
    <property type="taxonomic scope" value="Bacteria"/>
</dbReference>
<dbReference type="PANTHER" id="PTHR44943:SF8">
    <property type="entry name" value="TPR REPEAT-CONTAINING PROTEIN MJ0263"/>
    <property type="match status" value="1"/>
</dbReference>
<dbReference type="SMART" id="SM00028">
    <property type="entry name" value="TPR"/>
    <property type="match status" value="2"/>
</dbReference>
<feature type="chain" id="PRO_5003232378" evidence="4">
    <location>
        <begin position="23"/>
        <end position="272"/>
    </location>
</feature>
<dbReference type="SUPFAM" id="SSF48452">
    <property type="entry name" value="TPR-like"/>
    <property type="match status" value="1"/>
</dbReference>
<dbReference type="STRING" id="401053.AciPR4_3997"/>
<dbReference type="InterPro" id="IPR011990">
    <property type="entry name" value="TPR-like_helical_dom_sf"/>
</dbReference>
<dbReference type="Proteomes" id="UP000006844">
    <property type="component" value="Chromosome"/>
</dbReference>
<evidence type="ECO:0000256" key="1">
    <source>
        <dbReference type="ARBA" id="ARBA00022737"/>
    </source>
</evidence>
<dbReference type="PROSITE" id="PS50005">
    <property type="entry name" value="TPR"/>
    <property type="match status" value="2"/>
</dbReference>
<feature type="repeat" description="TPR" evidence="3">
    <location>
        <begin position="28"/>
        <end position="61"/>
    </location>
</feature>
<dbReference type="PROSITE" id="PS51257">
    <property type="entry name" value="PROKAR_LIPOPROTEIN"/>
    <property type="match status" value="1"/>
</dbReference>
<feature type="signal peptide" evidence="4">
    <location>
        <begin position="1"/>
        <end position="22"/>
    </location>
</feature>
<evidence type="ECO:0000313" key="5">
    <source>
        <dbReference type="EMBL" id="ADV84746.1"/>
    </source>
</evidence>
<feature type="repeat" description="TPR" evidence="3">
    <location>
        <begin position="107"/>
        <end position="140"/>
    </location>
</feature>
<reference evidence="5 6" key="1">
    <citation type="journal article" date="2012" name="Stand. Genomic Sci.">
        <title>Complete genome sequence of Terriglobus saanensis type strain SP1PR4(T), an Acidobacteria from tundra soil.</title>
        <authorList>
            <person name="Rawat S.R."/>
            <person name="Mannisto M.K."/>
            <person name="Starovoytov V."/>
            <person name="Goodwin L."/>
            <person name="Nolan M."/>
            <person name="Hauser L."/>
            <person name="Land M."/>
            <person name="Davenport K.W."/>
            <person name="Woyke T."/>
            <person name="Haggblom M.M."/>
        </authorList>
    </citation>
    <scope>NUCLEOTIDE SEQUENCE</scope>
    <source>
        <strain evidence="6">ATCC BAA-1853 / DSM 23119 / SP1PR4</strain>
    </source>
</reference>
<protein>
    <submittedName>
        <fullName evidence="5">Tetratricopeptide TPR_1 repeat-containing protein</fullName>
    </submittedName>
</protein>
<keyword evidence="2 3" id="KW-0802">TPR repeat</keyword>
<dbReference type="Pfam" id="PF13181">
    <property type="entry name" value="TPR_8"/>
    <property type="match status" value="1"/>
</dbReference>
<dbReference type="PANTHER" id="PTHR44943">
    <property type="entry name" value="CELLULOSE SYNTHASE OPERON PROTEIN C"/>
    <property type="match status" value="1"/>
</dbReference>
<accession>E8V3Q9</accession>
<proteinExistence type="predicted"/>
<organism evidence="5 6">
    <name type="scientific">Terriglobus saanensis (strain ATCC BAA-1853 / DSM 23119 / SP1PR4)</name>
    <dbReference type="NCBI Taxonomy" id="401053"/>
    <lineage>
        <taxon>Bacteria</taxon>
        <taxon>Pseudomonadati</taxon>
        <taxon>Acidobacteriota</taxon>
        <taxon>Terriglobia</taxon>
        <taxon>Terriglobales</taxon>
        <taxon>Acidobacteriaceae</taxon>
        <taxon>Terriglobus</taxon>
    </lineage>
</organism>